<gene>
    <name evidence="1" type="ORF">LTSESEN_3254</name>
</gene>
<reference evidence="1 2" key="1">
    <citation type="journal article" date="2011" name="BMC Genomics">
        <title>Genome sequencing reveals diversification of virulence factor content and possible host adaptation in distinct subpopulations of Salmonella enterica.</title>
        <authorList>
            <person name="den Bakker H.C."/>
            <person name="Moreno Switt A.I."/>
            <person name="Govoni G."/>
            <person name="Cummings C.A."/>
            <person name="Ranieri M.L."/>
            <person name="Degoricija L."/>
            <person name="Hoelzer K."/>
            <person name="Rodriguez-Rivera L.D."/>
            <person name="Brown S."/>
            <person name="Bolchacova E."/>
            <person name="Furtado M.R."/>
            <person name="Wiedmann M."/>
        </authorList>
    </citation>
    <scope>NUCLEOTIDE SEQUENCE [LARGE SCALE GENOMIC DNA]</scope>
    <source>
        <strain evidence="1 2">A4-543</strain>
    </source>
</reference>
<accession>G5R1P3</accession>
<protein>
    <submittedName>
        <fullName evidence="1">Tetratricopeptide repeat protein</fullName>
    </submittedName>
</protein>
<sequence length="87" mass="9886">MKKIFITIIVSLYCANCHRRWDGAVYCANICAKQSPSTESKSVNFIAQIENIDFNKTAISSDLKLLLADRYYFKDKTPCNTNTLSAR</sequence>
<evidence type="ECO:0000313" key="2">
    <source>
        <dbReference type="Proteomes" id="UP000005065"/>
    </source>
</evidence>
<dbReference type="AlphaFoldDB" id="G5R1P3"/>
<comment type="caution">
    <text evidence="1">The sequence shown here is derived from an EMBL/GenBank/DDBJ whole genome shotgun (WGS) entry which is preliminary data.</text>
</comment>
<evidence type="ECO:0000313" key="1">
    <source>
        <dbReference type="EMBL" id="EHC86745.1"/>
    </source>
</evidence>
<dbReference type="Proteomes" id="UP000005065">
    <property type="component" value="Unassembled WGS sequence"/>
</dbReference>
<proteinExistence type="predicted"/>
<organism evidence="1 2">
    <name type="scientific">Salmonella enterica subsp. enterica serovar Senftenberg str. A4-543</name>
    <dbReference type="NCBI Taxonomy" id="913082"/>
    <lineage>
        <taxon>Bacteria</taxon>
        <taxon>Pseudomonadati</taxon>
        <taxon>Pseudomonadota</taxon>
        <taxon>Gammaproteobacteria</taxon>
        <taxon>Enterobacterales</taxon>
        <taxon>Enterobacteriaceae</taxon>
        <taxon>Salmonella</taxon>
    </lineage>
</organism>
<name>G5R1P3_SALSE</name>
<dbReference type="EMBL" id="AFCU01001067">
    <property type="protein sequence ID" value="EHC86745.1"/>
    <property type="molecule type" value="Genomic_DNA"/>
</dbReference>
<feature type="non-terminal residue" evidence="1">
    <location>
        <position position="87"/>
    </location>
</feature>